<evidence type="ECO:0000313" key="3">
    <source>
        <dbReference type="Proteomes" id="UP000198406"/>
    </source>
</evidence>
<organism evidence="2 3">
    <name type="scientific">Fistulifera solaris</name>
    <name type="common">Oleaginous diatom</name>
    <dbReference type="NCBI Taxonomy" id="1519565"/>
    <lineage>
        <taxon>Eukaryota</taxon>
        <taxon>Sar</taxon>
        <taxon>Stramenopiles</taxon>
        <taxon>Ochrophyta</taxon>
        <taxon>Bacillariophyta</taxon>
        <taxon>Bacillariophyceae</taxon>
        <taxon>Bacillariophycidae</taxon>
        <taxon>Naviculales</taxon>
        <taxon>Naviculaceae</taxon>
        <taxon>Fistulifera</taxon>
    </lineage>
</organism>
<dbReference type="EMBL" id="BDSP01000205">
    <property type="protein sequence ID" value="GAX23988.1"/>
    <property type="molecule type" value="Genomic_DNA"/>
</dbReference>
<gene>
    <name evidence="2" type="ORF">FisN_26Lh051</name>
</gene>
<dbReference type="Proteomes" id="UP000198406">
    <property type="component" value="Unassembled WGS sequence"/>
</dbReference>
<feature type="signal peptide" evidence="1">
    <location>
        <begin position="1"/>
        <end position="23"/>
    </location>
</feature>
<proteinExistence type="predicted"/>
<comment type="caution">
    <text evidence="2">The sequence shown here is derived from an EMBL/GenBank/DDBJ whole genome shotgun (WGS) entry which is preliminary data.</text>
</comment>
<keyword evidence="1" id="KW-0732">Signal</keyword>
<dbReference type="AlphaFoldDB" id="A0A1Z5KDF6"/>
<evidence type="ECO:0000256" key="1">
    <source>
        <dbReference type="SAM" id="SignalP"/>
    </source>
</evidence>
<sequence length="1075" mass="114763">MFIHVKALVFLFCGLLPLSALEGLPPSPPLTEVGSLCGDTIALSIPMDGNPKIVAGAHSKLFSFFDCDYVEAGPVPATIYQIEGTGTMLEAALLAHPQGSLSEIGVFKGCPSEPGSNTGMDLYPNCVVGQYYQGARWMAKAGQLYTIVVYSLMDPSSSDFILRVETAEADSICGTEGENAGSLVDLGKLNTTTGSLQQLGGPEDSMLVTDLPFCDYKPQSSSALYKFTVPQPNVSVVVQVEGGDGVGDAYVTVYQGNCESGYSCLKPGNDTALGRPLDNTVRALYNVHSFHNEKAGTTYIAAVNSCCNADITDFRLTVNISSYGNICEDSAVVDLSSGAYSTVVNLSGKKVYSDLYSCQVTSEDSYDEITPPISSKSTILISGPTAFYKIEGDGNTYVAYGAPADQGQDYGQIRMSVFSASSCEGTPQCLKQDKNFISIDTMIGETYYLAIYNEYADTKGSYDLKIASVSVRSLCKDATDLGTVNSAELTVRGTSAKVGFYTTLDICNVYGENVHSRVFSFVAERDGPIMASVKADPTVDFYPQVTVVPNCSGESCIDVAFSEGDMMSPRAIWTAESGVTYYVIVYTFDIYNTGQFDLMLEPLTTTPICDNENVVILGAIPNKGALFEGNTLSQPLFSVASSCHEDGAYFSELTRGATFSLSGDGNAYVISFTANDFSPMMTVFNGGCESFECIPTASAGTFLLDTKVGETYTILVGDCCSAGGSGGTFNLHVNKVAKGNITADFVEKLESIGNKTKKVLGSTKEGLFFPSLPACYFPVDSPAVVYELNTSDGYFSAQVSGFGFSAYLALYKADGSGGFECYGTQGPQEVSWEGEEAKSLYLVVFGSANEVGDFSLRLNKHPISGEPCDDVCDLGNVTENGLVHVETLDGWSFPPENQTVCEYEGHRTVPGGRSKIYSVVGNGMTLVASTFISQMTRNQGISVSVTVVKGVCGAVECIEGAYSNSSSFWSLTWPSVAGETYDIVVSMCCSFDDAPFMEDDFVLMVYEDGTKLFSYPIEPSDDPPADVSASDGTDSLENSAANEIDSALDADSSSRQAVNDMSFWAMMAFLCYFAF</sequence>
<evidence type="ECO:0000313" key="2">
    <source>
        <dbReference type="EMBL" id="GAX23988.1"/>
    </source>
</evidence>
<name>A0A1Z5KDF6_FISSO</name>
<protein>
    <submittedName>
        <fullName evidence="2">Uncharacterized protein</fullName>
    </submittedName>
</protein>
<dbReference type="InParanoid" id="A0A1Z5KDF6"/>
<accession>A0A1Z5KDF6</accession>
<keyword evidence="3" id="KW-1185">Reference proteome</keyword>
<reference evidence="2 3" key="1">
    <citation type="journal article" date="2015" name="Plant Cell">
        <title>Oil accumulation by the oleaginous diatom Fistulifera solaris as revealed by the genome and transcriptome.</title>
        <authorList>
            <person name="Tanaka T."/>
            <person name="Maeda Y."/>
            <person name="Veluchamy A."/>
            <person name="Tanaka M."/>
            <person name="Abida H."/>
            <person name="Marechal E."/>
            <person name="Bowler C."/>
            <person name="Muto M."/>
            <person name="Sunaga Y."/>
            <person name="Tanaka M."/>
            <person name="Yoshino T."/>
            <person name="Taniguchi T."/>
            <person name="Fukuda Y."/>
            <person name="Nemoto M."/>
            <person name="Matsumoto M."/>
            <person name="Wong P.S."/>
            <person name="Aburatani S."/>
            <person name="Fujibuchi W."/>
        </authorList>
    </citation>
    <scope>NUCLEOTIDE SEQUENCE [LARGE SCALE GENOMIC DNA]</scope>
    <source>
        <strain evidence="2 3">JPCC DA0580</strain>
    </source>
</reference>
<feature type="chain" id="PRO_5013165259" evidence="1">
    <location>
        <begin position="24"/>
        <end position="1075"/>
    </location>
</feature>